<feature type="region of interest" description="Disordered" evidence="1">
    <location>
        <begin position="140"/>
        <end position="172"/>
    </location>
</feature>
<name>A0A937XAX1_UNCEI</name>
<organism evidence="3 4">
    <name type="scientific">Eiseniibacteriota bacterium</name>
    <dbReference type="NCBI Taxonomy" id="2212470"/>
    <lineage>
        <taxon>Bacteria</taxon>
        <taxon>Candidatus Eiseniibacteriota</taxon>
    </lineage>
</organism>
<dbReference type="Pfam" id="PF04390">
    <property type="entry name" value="LptE"/>
    <property type="match status" value="1"/>
</dbReference>
<dbReference type="EMBL" id="VGIY01000160">
    <property type="protein sequence ID" value="MBM3317659.1"/>
    <property type="molecule type" value="Genomic_DNA"/>
</dbReference>
<proteinExistence type="predicted"/>
<protein>
    <submittedName>
        <fullName evidence="3">Uncharacterized protein</fullName>
    </submittedName>
</protein>
<sequence>MSAARARVAAAGLAAGLAAALACAGCGYSFSGSSAPGHIRTVAVPAFGNETLDGLIAEEVTRGLSDRFLEDNRLKLAREAMADCVLAGRVTHYERRVYSYTAAQEPEDYIVIVRIAAVLQDRVRNRDLWTAEHMEATAVYPASGGSGTSEAGSGEGGARPGNEQEARLAAIR</sequence>
<dbReference type="InterPro" id="IPR007485">
    <property type="entry name" value="LPS_assembly_LptE"/>
</dbReference>
<feature type="chain" id="PRO_5037509063" evidence="2">
    <location>
        <begin position="25"/>
        <end position="172"/>
    </location>
</feature>
<keyword evidence="2" id="KW-0732">Signal</keyword>
<evidence type="ECO:0000256" key="1">
    <source>
        <dbReference type="SAM" id="MobiDB-lite"/>
    </source>
</evidence>
<accession>A0A937XAX1</accession>
<dbReference type="Proteomes" id="UP000748308">
    <property type="component" value="Unassembled WGS sequence"/>
</dbReference>
<evidence type="ECO:0000313" key="4">
    <source>
        <dbReference type="Proteomes" id="UP000748308"/>
    </source>
</evidence>
<dbReference type="AlphaFoldDB" id="A0A937XAX1"/>
<evidence type="ECO:0000256" key="2">
    <source>
        <dbReference type="SAM" id="SignalP"/>
    </source>
</evidence>
<dbReference type="PROSITE" id="PS51257">
    <property type="entry name" value="PROKAR_LIPOPROTEIN"/>
    <property type="match status" value="1"/>
</dbReference>
<feature type="non-terminal residue" evidence="3">
    <location>
        <position position="172"/>
    </location>
</feature>
<gene>
    <name evidence="3" type="ORF">FJY75_07380</name>
</gene>
<evidence type="ECO:0000313" key="3">
    <source>
        <dbReference type="EMBL" id="MBM3317659.1"/>
    </source>
</evidence>
<feature type="signal peptide" evidence="2">
    <location>
        <begin position="1"/>
        <end position="24"/>
    </location>
</feature>
<reference evidence="3" key="1">
    <citation type="submission" date="2019-03" db="EMBL/GenBank/DDBJ databases">
        <title>Lake Tanganyika Metagenome-Assembled Genomes (MAGs).</title>
        <authorList>
            <person name="Tran P."/>
        </authorList>
    </citation>
    <scope>NUCLEOTIDE SEQUENCE</scope>
    <source>
        <strain evidence="3">M_DeepCast_400m_m2_100</strain>
    </source>
</reference>
<dbReference type="GO" id="GO:0043165">
    <property type="term" value="P:Gram-negative-bacterium-type cell outer membrane assembly"/>
    <property type="evidence" value="ECO:0007669"/>
    <property type="project" value="InterPro"/>
</dbReference>
<comment type="caution">
    <text evidence="3">The sequence shown here is derived from an EMBL/GenBank/DDBJ whole genome shotgun (WGS) entry which is preliminary data.</text>
</comment>
<dbReference type="GO" id="GO:0019867">
    <property type="term" value="C:outer membrane"/>
    <property type="evidence" value="ECO:0007669"/>
    <property type="project" value="InterPro"/>
</dbReference>